<dbReference type="RefSeq" id="YP_009345645.1">
    <property type="nucleotide sequence ID" value="NC_033778.1"/>
</dbReference>
<name>A0A1S5YD01_9VIRU</name>
<dbReference type="Proteomes" id="UP000203066">
    <property type="component" value="Segment"/>
</dbReference>
<proteinExistence type="predicted"/>
<keyword evidence="2" id="KW-1185">Reference proteome</keyword>
<accession>A0A1S5YD01</accession>
<reference evidence="1 2" key="1">
    <citation type="journal article" date="2016" name="Genome Biol. Evol.">
        <title>Genome Sequencing of the Behavior Manipulating Virus LbFV Reveals a Possible New Virus Family.</title>
        <authorList>
            <person name="Lepetit D."/>
            <person name="Gillet B."/>
            <person name="Hughes S."/>
            <person name="Kraaijeveld K."/>
            <person name="Varaldi J."/>
        </authorList>
    </citation>
    <scope>NUCLEOTIDE SEQUENCE [LARGE SCALE GENOMIC DNA]</scope>
    <source>
        <strain evidence="1">Valence Gotheron</strain>
    </source>
</reference>
<evidence type="ECO:0000313" key="2">
    <source>
        <dbReference type="Proteomes" id="UP000203066"/>
    </source>
</evidence>
<evidence type="ECO:0000313" key="1">
    <source>
        <dbReference type="EMBL" id="AQQ79961.1"/>
    </source>
</evidence>
<protein>
    <submittedName>
        <fullName evidence="1">Uncharacterized protein</fullName>
    </submittedName>
</protein>
<gene>
    <name evidence="1" type="ORF">LbFV_ORF41</name>
</gene>
<sequence>MYAFLIHIYIHSTAHIKGFNFKSTFIILSMNVHQISSDSNKDNIFLTNLK</sequence>
<organism evidence="1 2">
    <name type="scientific">Leptopilina boulardi filamentous virus</name>
    <dbReference type="NCBI Taxonomy" id="552509"/>
    <lineage>
        <taxon>Viruses</taxon>
        <taxon>Viruses incertae sedis</taxon>
        <taxon>Naldaviricetes</taxon>
        <taxon>Lefavirales</taxon>
        <taxon>Filamentoviridae</taxon>
        <taxon>Alphafilamentovirus</taxon>
        <taxon>Alphafilamentovirus leboulardi</taxon>
    </lineage>
</organism>
<dbReference type="EMBL" id="KY009685">
    <property type="protein sequence ID" value="AQQ79961.1"/>
    <property type="molecule type" value="Genomic_DNA"/>
</dbReference>
<dbReference type="KEGG" id="vg:31050518"/>
<dbReference type="GeneID" id="31050518"/>